<dbReference type="PANTHER" id="PTHR34660:SF7">
    <property type="entry name" value="DNA LIGASE-LIKE PROTEIN"/>
    <property type="match status" value="1"/>
</dbReference>
<dbReference type="EMBL" id="NKXS01002684">
    <property type="protein sequence ID" value="PIN12480.1"/>
    <property type="molecule type" value="Genomic_DNA"/>
</dbReference>
<dbReference type="PANTHER" id="PTHR34660">
    <property type="entry name" value="MYB-LIKE PROTEIN X"/>
    <property type="match status" value="1"/>
</dbReference>
<sequence>MSRCFPYPPPGYTLSRAREESLIESIKHQEEKQRKREEKEKKKLRKEEKRRKKEEKEKRKERRKDKKEKSNPRLDEPDIVKAYIGLNNCSDKGDSLHQKIEAETEQLERSGLTEEYGNPVRLPVPSSSSDSTEKSNKRKRDSSPIAKGILIRLPSKKQNEFDASASKKQNEFDASAKEQLLCTTSGRTDCPLQNRLESFSCTLKGSNKKNGAKSVNNAVLTPMQRMELQYINLFENLAPPPVQDGCLSPDDLDWLFQDKNQDARAEKRQKLGSDSISCSRSSTFWPRAEYLHEIDAYAMPFTVPY</sequence>
<dbReference type="Proteomes" id="UP000231279">
    <property type="component" value="Unassembled WGS sequence"/>
</dbReference>
<dbReference type="OrthoDB" id="778084at2759"/>
<evidence type="ECO:0000256" key="1">
    <source>
        <dbReference type="SAM" id="MobiDB-lite"/>
    </source>
</evidence>
<name>A0A2G9H591_9LAMI</name>
<dbReference type="STRING" id="429701.A0A2G9H591"/>
<feature type="compositionally biased region" description="Basic residues" evidence="1">
    <location>
        <begin position="48"/>
        <end position="66"/>
    </location>
</feature>
<reference evidence="3" key="1">
    <citation type="journal article" date="2018" name="Gigascience">
        <title>Genome assembly of the Pink Ipe (Handroanthus impetiginosus, Bignoniaceae), a highly valued, ecologically keystone Neotropical timber forest tree.</title>
        <authorList>
            <person name="Silva-Junior O.B."/>
            <person name="Grattapaglia D."/>
            <person name="Novaes E."/>
            <person name="Collevatti R.G."/>
        </authorList>
    </citation>
    <scope>NUCLEOTIDE SEQUENCE [LARGE SCALE GENOMIC DNA]</scope>
    <source>
        <strain evidence="3">cv. UFG-1</strain>
    </source>
</reference>
<feature type="compositionally biased region" description="Basic and acidic residues" evidence="1">
    <location>
        <begin position="16"/>
        <end position="47"/>
    </location>
</feature>
<keyword evidence="3" id="KW-1185">Reference proteome</keyword>
<feature type="compositionally biased region" description="Basic and acidic residues" evidence="1">
    <location>
        <begin position="67"/>
        <end position="79"/>
    </location>
</feature>
<protein>
    <submittedName>
        <fullName evidence="2">Uncharacterized protein</fullName>
    </submittedName>
</protein>
<dbReference type="AlphaFoldDB" id="A0A2G9H591"/>
<proteinExistence type="predicted"/>
<comment type="caution">
    <text evidence="2">The sequence shown here is derived from an EMBL/GenBank/DDBJ whole genome shotgun (WGS) entry which is preliminary data.</text>
</comment>
<organism evidence="2 3">
    <name type="scientific">Handroanthus impetiginosus</name>
    <dbReference type="NCBI Taxonomy" id="429701"/>
    <lineage>
        <taxon>Eukaryota</taxon>
        <taxon>Viridiplantae</taxon>
        <taxon>Streptophyta</taxon>
        <taxon>Embryophyta</taxon>
        <taxon>Tracheophyta</taxon>
        <taxon>Spermatophyta</taxon>
        <taxon>Magnoliopsida</taxon>
        <taxon>eudicotyledons</taxon>
        <taxon>Gunneridae</taxon>
        <taxon>Pentapetalae</taxon>
        <taxon>asterids</taxon>
        <taxon>lamiids</taxon>
        <taxon>Lamiales</taxon>
        <taxon>Bignoniaceae</taxon>
        <taxon>Crescentiina</taxon>
        <taxon>Tabebuia alliance</taxon>
        <taxon>Handroanthus</taxon>
    </lineage>
</organism>
<feature type="compositionally biased region" description="Pro residues" evidence="1">
    <location>
        <begin position="1"/>
        <end position="11"/>
    </location>
</feature>
<evidence type="ECO:0000313" key="2">
    <source>
        <dbReference type="EMBL" id="PIN12480.1"/>
    </source>
</evidence>
<gene>
    <name evidence="2" type="ORF">CDL12_14905</name>
</gene>
<evidence type="ECO:0000313" key="3">
    <source>
        <dbReference type="Proteomes" id="UP000231279"/>
    </source>
</evidence>
<feature type="compositionally biased region" description="Basic and acidic residues" evidence="1">
    <location>
        <begin position="91"/>
        <end position="112"/>
    </location>
</feature>
<feature type="region of interest" description="Disordered" evidence="1">
    <location>
        <begin position="1"/>
        <end position="170"/>
    </location>
</feature>
<accession>A0A2G9H591</accession>